<evidence type="ECO:0000256" key="1">
    <source>
        <dbReference type="SAM" id="Phobius"/>
    </source>
</evidence>
<keyword evidence="1" id="KW-1133">Transmembrane helix</keyword>
<keyword evidence="1" id="KW-0472">Membrane</keyword>
<reference evidence="3" key="2">
    <citation type="journal article" date="2018" name="Nature">
        <title>A major lineage of non-tailed dsDNA viruses as unrecognized killers of marine bacteria.</title>
        <authorList>
            <person name="Kauffman K.M."/>
            <person name="Hussain F.A."/>
            <person name="Yang J."/>
            <person name="Arevalo P."/>
            <person name="Brown J.M."/>
            <person name="Chang W.K."/>
            <person name="VanInsberghe D."/>
            <person name="Elsherbini J."/>
            <person name="Sharma R.S."/>
            <person name="Cutler M.B."/>
            <person name="Kelly L."/>
            <person name="Polz M.F."/>
        </authorList>
    </citation>
    <scope>NUCLEOTIDE SEQUENCE</scope>
    <source>
        <strain evidence="3">10N.222.46.E12</strain>
    </source>
</reference>
<evidence type="ECO:0008006" key="4">
    <source>
        <dbReference type="Google" id="ProtNLM"/>
    </source>
</evidence>
<feature type="chain" id="PRO_5031052474" description="Pilin" evidence="2">
    <location>
        <begin position="28"/>
        <end position="93"/>
    </location>
</feature>
<keyword evidence="1" id="KW-0812">Transmembrane</keyword>
<name>A0A7Z1MK65_9VIBR</name>
<feature type="transmembrane region" description="Helical" evidence="1">
    <location>
        <begin position="43"/>
        <end position="63"/>
    </location>
</feature>
<protein>
    <recommendedName>
        <fullName evidence="4">Pilin</fullName>
    </recommendedName>
</protein>
<reference evidence="3" key="1">
    <citation type="submission" date="2016-07" db="EMBL/GenBank/DDBJ databases">
        <authorList>
            <person name="Kauffman K."/>
            <person name="Arevalo P."/>
            <person name="Polz M.F."/>
        </authorList>
    </citation>
    <scope>NUCLEOTIDE SEQUENCE</scope>
    <source>
        <strain evidence="3">10N.222.46.E12</strain>
    </source>
</reference>
<gene>
    <name evidence="3" type="ORF">BCS90_14580</name>
</gene>
<dbReference type="AlphaFoldDB" id="A0A7Z1MK65"/>
<dbReference type="EMBL" id="MDBS01000020">
    <property type="protein sequence ID" value="PMP30524.1"/>
    <property type="molecule type" value="Genomic_DNA"/>
</dbReference>
<sequence>MKTMAKNWIAVCCVAFGLVMMPQLAFAADLFAAGRQDIIDNVGTGSVVELAILSVGGVGALIFGYLSKNWVGAIGGFAVGVIFWNIASTYIGI</sequence>
<comment type="caution">
    <text evidence="3">The sequence shown here is derived from an EMBL/GenBank/DDBJ whole genome shotgun (WGS) entry which is preliminary data.</text>
</comment>
<evidence type="ECO:0000256" key="2">
    <source>
        <dbReference type="SAM" id="SignalP"/>
    </source>
</evidence>
<proteinExistence type="predicted"/>
<dbReference type="RefSeq" id="WP_154723950.1">
    <property type="nucleotide sequence ID" value="NZ_CP170597.1"/>
</dbReference>
<keyword evidence="2" id="KW-0732">Signal</keyword>
<feature type="signal peptide" evidence="2">
    <location>
        <begin position="1"/>
        <end position="27"/>
    </location>
</feature>
<organism evidence="3">
    <name type="scientific">Vibrio cyclitrophicus</name>
    <dbReference type="NCBI Taxonomy" id="47951"/>
    <lineage>
        <taxon>Bacteria</taxon>
        <taxon>Pseudomonadati</taxon>
        <taxon>Pseudomonadota</taxon>
        <taxon>Gammaproteobacteria</taxon>
        <taxon>Vibrionales</taxon>
        <taxon>Vibrionaceae</taxon>
        <taxon>Vibrio</taxon>
    </lineage>
</organism>
<accession>A0A7Z1MK65</accession>
<feature type="transmembrane region" description="Helical" evidence="1">
    <location>
        <begin position="70"/>
        <end position="91"/>
    </location>
</feature>
<evidence type="ECO:0000313" key="3">
    <source>
        <dbReference type="EMBL" id="PMP30524.1"/>
    </source>
</evidence>